<dbReference type="GO" id="GO:0031201">
    <property type="term" value="C:SNARE complex"/>
    <property type="evidence" value="ECO:0007669"/>
    <property type="project" value="TreeGrafter"/>
</dbReference>
<evidence type="ECO:0000259" key="6">
    <source>
        <dbReference type="PROSITE" id="PS50192"/>
    </source>
</evidence>
<proteinExistence type="predicted"/>
<dbReference type="GO" id="GO:0000149">
    <property type="term" value="F:SNARE binding"/>
    <property type="evidence" value="ECO:0007669"/>
    <property type="project" value="TreeGrafter"/>
</dbReference>
<dbReference type="PROSITE" id="PS50192">
    <property type="entry name" value="T_SNARE"/>
    <property type="match status" value="1"/>
</dbReference>
<keyword evidence="7" id="KW-1185">Reference proteome</keyword>
<dbReference type="InterPro" id="IPR041875">
    <property type="entry name" value="Syntaxin-8_SNARE"/>
</dbReference>
<evidence type="ECO:0000256" key="4">
    <source>
        <dbReference type="ARBA" id="ARBA00023136"/>
    </source>
</evidence>
<feature type="domain" description="T-SNARE coiled-coil homology" evidence="6">
    <location>
        <begin position="144"/>
        <end position="206"/>
    </location>
</feature>
<dbReference type="GO" id="GO:0012505">
    <property type="term" value="C:endomembrane system"/>
    <property type="evidence" value="ECO:0007669"/>
    <property type="project" value="TreeGrafter"/>
</dbReference>
<dbReference type="GO" id="GO:0006906">
    <property type="term" value="P:vesicle fusion"/>
    <property type="evidence" value="ECO:0007669"/>
    <property type="project" value="TreeGrafter"/>
</dbReference>
<dbReference type="Proteomes" id="UP000504635">
    <property type="component" value="Unplaced"/>
</dbReference>
<keyword evidence="4 5" id="KW-0472">Membrane</keyword>
<evidence type="ECO:0000256" key="5">
    <source>
        <dbReference type="SAM" id="Phobius"/>
    </source>
</evidence>
<dbReference type="SMART" id="SM00397">
    <property type="entry name" value="t_SNARE"/>
    <property type="match status" value="1"/>
</dbReference>
<dbReference type="PANTHER" id="PTHR19957">
    <property type="entry name" value="SYNTAXIN"/>
    <property type="match status" value="1"/>
</dbReference>
<dbReference type="AlphaFoldDB" id="A0A6J2X5S7"/>
<dbReference type="InParanoid" id="A0A6J2X5S7"/>
<dbReference type="OrthoDB" id="428895at2759"/>
<evidence type="ECO:0000313" key="7">
    <source>
        <dbReference type="Proteomes" id="UP000504635"/>
    </source>
</evidence>
<comment type="subcellular location">
    <subcellularLocation>
        <location evidence="1">Membrane</location>
    </subcellularLocation>
</comment>
<dbReference type="Gene3D" id="1.20.5.110">
    <property type="match status" value="1"/>
</dbReference>
<dbReference type="Pfam" id="PF05739">
    <property type="entry name" value="SNARE"/>
    <property type="match status" value="1"/>
</dbReference>
<keyword evidence="2" id="KW-0813">Transport</keyword>
<sequence>MALLFLGEDTWLLEHESCEKLQREIMEQLTERQQYPRNSDKYGQISATIRFRLKQFNSEVQQLKSKLDTSVSSITPAESERRSRQIEVLQTKSVHMKKIFDDQVSMKAMQERRNLLSDTDSEWASASAGTSENLSVDELKARQQRMLGEQDTGLENLSKIISRQKDIAAAISNEVDFHNEIIEDIGTQIDRTDTRVRTETSHVGLIDRKDNTCGYWIVIIILFISIIVVVSLK</sequence>
<dbReference type="SUPFAM" id="SSF58038">
    <property type="entry name" value="SNARE fusion complex"/>
    <property type="match status" value="1"/>
</dbReference>
<protein>
    <submittedName>
        <fullName evidence="8">Syntaxin-8</fullName>
    </submittedName>
</protein>
<evidence type="ECO:0000256" key="3">
    <source>
        <dbReference type="ARBA" id="ARBA00023054"/>
    </source>
</evidence>
<dbReference type="RefSeq" id="XP_030746533.1">
    <property type="nucleotide sequence ID" value="XM_030890673.1"/>
</dbReference>
<organism evidence="7 8">
    <name type="scientific">Sitophilus oryzae</name>
    <name type="common">Rice weevil</name>
    <name type="synonym">Curculio oryzae</name>
    <dbReference type="NCBI Taxonomy" id="7048"/>
    <lineage>
        <taxon>Eukaryota</taxon>
        <taxon>Metazoa</taxon>
        <taxon>Ecdysozoa</taxon>
        <taxon>Arthropoda</taxon>
        <taxon>Hexapoda</taxon>
        <taxon>Insecta</taxon>
        <taxon>Pterygota</taxon>
        <taxon>Neoptera</taxon>
        <taxon>Endopterygota</taxon>
        <taxon>Coleoptera</taxon>
        <taxon>Polyphaga</taxon>
        <taxon>Cucujiformia</taxon>
        <taxon>Curculionidae</taxon>
        <taxon>Dryophthorinae</taxon>
        <taxon>Sitophilus</taxon>
    </lineage>
</organism>
<keyword evidence="5" id="KW-1133">Transmembrane helix</keyword>
<dbReference type="CDD" id="cd15852">
    <property type="entry name" value="SNARE_Syntaxin8"/>
    <property type="match status" value="1"/>
</dbReference>
<evidence type="ECO:0000256" key="2">
    <source>
        <dbReference type="ARBA" id="ARBA00022448"/>
    </source>
</evidence>
<gene>
    <name evidence="8" type="primary">LOC115875254</name>
</gene>
<keyword evidence="5" id="KW-0812">Transmembrane</keyword>
<dbReference type="InterPro" id="IPR000727">
    <property type="entry name" value="T_SNARE_dom"/>
</dbReference>
<evidence type="ECO:0000256" key="1">
    <source>
        <dbReference type="ARBA" id="ARBA00004370"/>
    </source>
</evidence>
<name>A0A6J2X5S7_SITOR</name>
<dbReference type="PANTHER" id="PTHR19957:SF124">
    <property type="entry name" value="SYNTAXIN-8"/>
    <property type="match status" value="1"/>
</dbReference>
<accession>A0A6J2X5S7</accession>
<dbReference type="GeneID" id="115875254"/>
<dbReference type="GO" id="GO:0005484">
    <property type="term" value="F:SNAP receptor activity"/>
    <property type="evidence" value="ECO:0007669"/>
    <property type="project" value="TreeGrafter"/>
</dbReference>
<feature type="transmembrane region" description="Helical" evidence="5">
    <location>
        <begin position="214"/>
        <end position="232"/>
    </location>
</feature>
<dbReference type="GO" id="GO:0048278">
    <property type="term" value="P:vesicle docking"/>
    <property type="evidence" value="ECO:0007669"/>
    <property type="project" value="TreeGrafter"/>
</dbReference>
<reference evidence="8" key="1">
    <citation type="submission" date="2025-08" db="UniProtKB">
        <authorList>
            <consortium name="RefSeq"/>
        </authorList>
    </citation>
    <scope>IDENTIFICATION</scope>
    <source>
        <tissue evidence="8">Gonads</tissue>
    </source>
</reference>
<dbReference type="FunCoup" id="A0A6J2X5S7">
    <property type="interactions" value="722"/>
</dbReference>
<dbReference type="KEGG" id="soy:115875254"/>
<evidence type="ECO:0000313" key="8">
    <source>
        <dbReference type="RefSeq" id="XP_030746533.1"/>
    </source>
</evidence>
<dbReference type="InterPro" id="IPR045242">
    <property type="entry name" value="Syntaxin"/>
</dbReference>
<dbReference type="GO" id="GO:0006886">
    <property type="term" value="P:intracellular protein transport"/>
    <property type="evidence" value="ECO:0007669"/>
    <property type="project" value="TreeGrafter"/>
</dbReference>
<keyword evidence="3" id="KW-0175">Coiled coil</keyword>